<accession>A0A8J2LPX6</accession>
<organism evidence="2 3">
    <name type="scientific">Allacma fusca</name>
    <dbReference type="NCBI Taxonomy" id="39272"/>
    <lineage>
        <taxon>Eukaryota</taxon>
        <taxon>Metazoa</taxon>
        <taxon>Ecdysozoa</taxon>
        <taxon>Arthropoda</taxon>
        <taxon>Hexapoda</taxon>
        <taxon>Collembola</taxon>
        <taxon>Symphypleona</taxon>
        <taxon>Sminthuridae</taxon>
        <taxon>Allacma</taxon>
    </lineage>
</organism>
<dbReference type="Proteomes" id="UP000708208">
    <property type="component" value="Unassembled WGS sequence"/>
</dbReference>
<dbReference type="AlphaFoldDB" id="A0A8J2LPX6"/>
<feature type="signal peptide" evidence="1">
    <location>
        <begin position="1"/>
        <end position="25"/>
    </location>
</feature>
<reference evidence="2" key="1">
    <citation type="submission" date="2021-06" db="EMBL/GenBank/DDBJ databases">
        <authorList>
            <person name="Hodson N. C."/>
            <person name="Mongue J. A."/>
            <person name="Jaron S. K."/>
        </authorList>
    </citation>
    <scope>NUCLEOTIDE SEQUENCE</scope>
</reference>
<proteinExistence type="predicted"/>
<evidence type="ECO:0000313" key="3">
    <source>
        <dbReference type="Proteomes" id="UP000708208"/>
    </source>
</evidence>
<evidence type="ECO:0000256" key="1">
    <source>
        <dbReference type="SAM" id="SignalP"/>
    </source>
</evidence>
<keyword evidence="3" id="KW-1185">Reference proteome</keyword>
<name>A0A8J2LPX6_9HEXA</name>
<keyword evidence="1" id="KW-0732">Signal</keyword>
<sequence>MYPLPLVIILVAFSTVSFQLVNVEALPFPAATTSLLLTPEAPSEIEPVQPRTPAPAMVPVSSTVIPVTNAKSPSARQATQHVQYTRRFRFFDKSSKPDTPIRLITKNTNLKTLYNST</sequence>
<dbReference type="EMBL" id="CAJVCH010539186">
    <property type="protein sequence ID" value="CAG7826250.1"/>
    <property type="molecule type" value="Genomic_DNA"/>
</dbReference>
<protein>
    <submittedName>
        <fullName evidence="2">Uncharacterized protein</fullName>
    </submittedName>
</protein>
<evidence type="ECO:0000313" key="2">
    <source>
        <dbReference type="EMBL" id="CAG7826250.1"/>
    </source>
</evidence>
<comment type="caution">
    <text evidence="2">The sequence shown here is derived from an EMBL/GenBank/DDBJ whole genome shotgun (WGS) entry which is preliminary data.</text>
</comment>
<feature type="chain" id="PRO_5035153149" evidence="1">
    <location>
        <begin position="26"/>
        <end position="117"/>
    </location>
</feature>
<gene>
    <name evidence="2" type="ORF">AFUS01_LOCUS36315</name>
</gene>